<keyword evidence="7" id="KW-0868">Chloride</keyword>
<keyword evidence="6 9" id="KW-0472">Membrane</keyword>
<dbReference type="GO" id="GO:0005794">
    <property type="term" value="C:Golgi apparatus"/>
    <property type="evidence" value="ECO:0007669"/>
    <property type="project" value="TreeGrafter"/>
</dbReference>
<feature type="transmembrane region" description="Helical" evidence="9">
    <location>
        <begin position="496"/>
        <end position="513"/>
    </location>
</feature>
<dbReference type="RefSeq" id="XP_049178808.1">
    <property type="nucleotide sequence ID" value="XM_049325527.1"/>
</dbReference>
<dbReference type="EMBL" id="JAHUZD010000138">
    <property type="protein sequence ID" value="KAI3403061.2"/>
    <property type="molecule type" value="Genomic_DNA"/>
</dbReference>
<evidence type="ECO:0000256" key="3">
    <source>
        <dbReference type="ARBA" id="ARBA00022692"/>
    </source>
</evidence>
<feature type="transmembrane region" description="Helical" evidence="9">
    <location>
        <begin position="187"/>
        <end position="206"/>
    </location>
</feature>
<comment type="subcellular location">
    <subcellularLocation>
        <location evidence="1">Membrane</location>
        <topology evidence="1">Multi-pass membrane protein</topology>
    </subcellularLocation>
</comment>
<dbReference type="Proteomes" id="UP001202479">
    <property type="component" value="Unassembled WGS sequence"/>
</dbReference>
<dbReference type="GO" id="GO:0005886">
    <property type="term" value="C:plasma membrane"/>
    <property type="evidence" value="ECO:0007669"/>
    <property type="project" value="TreeGrafter"/>
</dbReference>
<comment type="caution">
    <text evidence="10">The sequence shown here is derived from an EMBL/GenBank/DDBJ whole genome shotgun (WGS) entry which is preliminary data.</text>
</comment>
<feature type="region of interest" description="Disordered" evidence="8">
    <location>
        <begin position="1"/>
        <end position="64"/>
    </location>
</feature>
<dbReference type="GO" id="GO:0005769">
    <property type="term" value="C:early endosome"/>
    <property type="evidence" value="ECO:0007669"/>
    <property type="project" value="TreeGrafter"/>
</dbReference>
<dbReference type="GeneID" id="73381736"/>
<sequence length="887" mass="98831">MNSFQSPSAPSVVYTLNGGGENGNANANNSSSSNGDVDFDDDDDDDDGMPKLTYSPQNHPHSSYRQNNIFTSPKTYQQNTFIDWSREKLLIPHHNSLGKSISSHLNISEKWFTVLISAIVLGYITAALDLVSVLLNDAKKGLCFTTGENSQWSLLNPYSTCSSDGWYSWSRLLFGFTGIASNAFVNFPIYLLFAIVFVLIASYLTINREHSIRQSGIPEIRLIISGFNMNLATYLGLKTLLYKILGLTLVVSSGLWLGKEGPLVHVSCCIFNIIYEFVINFKTKGFTVNRANEAIRREILSAATATGISVAFNSPIGGVLFVLESMPSYFDPTKIMWISFVSATIAIIGLTGFNSFTDGKGNFLEQDLFQVNFGNFSWLFMEVVPFAILGFIGGVYGFLFINLNQKFQQRSIRQKVQMKLASLVKADVKWGPYLEILTILLITTILNFPLEICKLPMNAYLKLLFKECPKAKAVEGQSNATDFLCQASNGATLVKLLYIIIQGFFLTSYTFGVDLPGGVLMPSLVLGASTGRFMGILSQILQSKFKWDSFATCTEKSCVVSPSSYAVIGAASFMTGITKLTMSVVVIMFEMTGAVSYVLPIMCGVMTAKFVNDWLSPSNIYDTWLQNNFNQSGSTDFAGEVNEGKGTGLVSFSNLTTTIKSKLPDVTVKALMKPLSDVKCLCLINEEEQPYTAFSLLSFIQDDCHEGYPLIVNHNNPIYIGYTYKTELLKRLSTIDQRDSFQPISFQVDKLPKSALSMQLHYERKLANFIDLSLTVEPSILYTNDLSPAILILEEFEKLHLNHLVILDPDNTNDEIMSGFIDRFILARTINDKFGKLANGLNDFKTINEYNLQTTGRIEHYGEEQEGEDDDEFMMLRLQRKSIELIT</sequence>
<dbReference type="Gene3D" id="1.10.3080.10">
    <property type="entry name" value="Clc chloride channel"/>
    <property type="match status" value="1"/>
</dbReference>
<dbReference type="Pfam" id="PF00654">
    <property type="entry name" value="Voltage_CLC"/>
    <property type="match status" value="1"/>
</dbReference>
<evidence type="ECO:0000256" key="6">
    <source>
        <dbReference type="ARBA" id="ARBA00023136"/>
    </source>
</evidence>
<dbReference type="InterPro" id="IPR001807">
    <property type="entry name" value="ClC"/>
</dbReference>
<keyword evidence="5" id="KW-0406">Ion transport</keyword>
<dbReference type="FunFam" id="1.10.3080.10:FF:000024">
    <property type="entry name" value="Voltage-gated chloride channel, putative"/>
    <property type="match status" value="1"/>
</dbReference>
<dbReference type="PANTHER" id="PTHR45711:SF6">
    <property type="entry name" value="CHLORIDE CHANNEL PROTEIN"/>
    <property type="match status" value="1"/>
</dbReference>
<feature type="compositionally biased region" description="Acidic residues" evidence="8">
    <location>
        <begin position="37"/>
        <end position="47"/>
    </location>
</feature>
<protein>
    <submittedName>
        <fullName evidence="10">GEF2</fullName>
    </submittedName>
</protein>
<keyword evidence="11" id="KW-1185">Reference proteome</keyword>
<reference evidence="10" key="1">
    <citation type="journal article" date="2022" name="DNA Res.">
        <title>Genome analysis of five recently described species of the CUG-Ser clade uncovers Candida theae as a new hybrid lineage with pathogenic potential in the Candida parapsilosis species complex.</title>
        <authorList>
            <person name="Mixao V."/>
            <person name="Del Olmo V."/>
            <person name="Hegedusova E."/>
            <person name="Saus E."/>
            <person name="Pryszcz L."/>
            <person name="Cillingova A."/>
            <person name="Nosek J."/>
            <person name="Gabaldon T."/>
        </authorList>
    </citation>
    <scope>NUCLEOTIDE SEQUENCE</scope>
    <source>
        <strain evidence="10">CBS 10844</strain>
    </source>
</reference>
<feature type="transmembrane region" description="Helical" evidence="9">
    <location>
        <begin position="378"/>
        <end position="401"/>
    </location>
</feature>
<gene>
    <name evidence="10" type="ORF">KGF56_004121</name>
</gene>
<name>A0AAI9SU18_9ASCO</name>
<keyword evidence="2" id="KW-0813">Transport</keyword>
<dbReference type="PANTHER" id="PTHR45711">
    <property type="entry name" value="CHLORIDE CHANNEL PROTEIN"/>
    <property type="match status" value="1"/>
</dbReference>
<evidence type="ECO:0000256" key="1">
    <source>
        <dbReference type="ARBA" id="ARBA00004141"/>
    </source>
</evidence>
<evidence type="ECO:0000256" key="7">
    <source>
        <dbReference type="ARBA" id="ARBA00023214"/>
    </source>
</evidence>
<evidence type="ECO:0000313" key="10">
    <source>
        <dbReference type="EMBL" id="KAI3403061.2"/>
    </source>
</evidence>
<accession>A0AAI9SU18</accession>
<feature type="transmembrane region" description="Helical" evidence="9">
    <location>
        <begin position="430"/>
        <end position="450"/>
    </location>
</feature>
<evidence type="ECO:0000313" key="11">
    <source>
        <dbReference type="Proteomes" id="UP001202479"/>
    </source>
</evidence>
<evidence type="ECO:0000256" key="9">
    <source>
        <dbReference type="SAM" id="Phobius"/>
    </source>
</evidence>
<dbReference type="SUPFAM" id="SSF81340">
    <property type="entry name" value="Clc chloride channel"/>
    <property type="match status" value="1"/>
</dbReference>
<dbReference type="InterPro" id="IPR014743">
    <property type="entry name" value="Cl-channel_core"/>
</dbReference>
<feature type="transmembrane region" description="Helical" evidence="9">
    <location>
        <begin position="335"/>
        <end position="357"/>
    </location>
</feature>
<proteinExistence type="predicted"/>
<dbReference type="AlphaFoldDB" id="A0AAI9SU18"/>
<feature type="transmembrane region" description="Helical" evidence="9">
    <location>
        <begin position="263"/>
        <end position="281"/>
    </location>
</feature>
<keyword evidence="4 9" id="KW-1133">Transmembrane helix</keyword>
<dbReference type="GO" id="GO:0005247">
    <property type="term" value="F:voltage-gated chloride channel activity"/>
    <property type="evidence" value="ECO:0007669"/>
    <property type="project" value="TreeGrafter"/>
</dbReference>
<feature type="compositionally biased region" description="Polar residues" evidence="8">
    <location>
        <begin position="54"/>
        <end position="64"/>
    </location>
</feature>
<feature type="transmembrane region" description="Helical" evidence="9">
    <location>
        <begin position="111"/>
        <end position="135"/>
    </location>
</feature>
<organism evidence="10 11">
    <name type="scientific">Candida oxycetoniae</name>
    <dbReference type="NCBI Taxonomy" id="497107"/>
    <lineage>
        <taxon>Eukaryota</taxon>
        <taxon>Fungi</taxon>
        <taxon>Dikarya</taxon>
        <taxon>Ascomycota</taxon>
        <taxon>Saccharomycotina</taxon>
        <taxon>Pichiomycetes</taxon>
        <taxon>Debaryomycetaceae</taxon>
        <taxon>Candida/Lodderomyces clade</taxon>
        <taxon>Candida</taxon>
    </lineage>
</organism>
<feature type="compositionally biased region" description="Low complexity" evidence="8">
    <location>
        <begin position="23"/>
        <end position="36"/>
    </location>
</feature>
<feature type="transmembrane region" description="Helical" evidence="9">
    <location>
        <begin position="240"/>
        <end position="257"/>
    </location>
</feature>
<evidence type="ECO:0000256" key="2">
    <source>
        <dbReference type="ARBA" id="ARBA00022448"/>
    </source>
</evidence>
<evidence type="ECO:0000256" key="8">
    <source>
        <dbReference type="SAM" id="MobiDB-lite"/>
    </source>
</evidence>
<keyword evidence="3 9" id="KW-0812">Transmembrane</keyword>
<dbReference type="CDD" id="cd03684">
    <property type="entry name" value="ClC_3_like"/>
    <property type="match status" value="1"/>
</dbReference>
<evidence type="ECO:0000256" key="5">
    <source>
        <dbReference type="ARBA" id="ARBA00023065"/>
    </source>
</evidence>
<evidence type="ECO:0000256" key="4">
    <source>
        <dbReference type="ARBA" id="ARBA00022989"/>
    </source>
</evidence>
<feature type="transmembrane region" description="Helical" evidence="9">
    <location>
        <begin position="302"/>
        <end position="323"/>
    </location>
</feature>
<dbReference type="PRINTS" id="PR00762">
    <property type="entry name" value="CLCHANNEL"/>
</dbReference>